<keyword evidence="3" id="KW-1185">Reference proteome</keyword>
<dbReference type="InterPro" id="IPR013216">
    <property type="entry name" value="Methyltransf_11"/>
</dbReference>
<protein>
    <recommendedName>
        <fullName evidence="1">Methyltransferase type 11 domain-containing protein</fullName>
    </recommendedName>
</protein>
<gene>
    <name evidence="2" type="ORF">NO2_1412</name>
</gene>
<comment type="caution">
    <text evidence="2">The sequence shown here is derived from an EMBL/GenBank/DDBJ whole genome shotgun (WGS) entry which is preliminary data.</text>
</comment>
<dbReference type="Proteomes" id="UP000275925">
    <property type="component" value="Unassembled WGS sequence"/>
</dbReference>
<dbReference type="GO" id="GO:0008757">
    <property type="term" value="F:S-adenosylmethionine-dependent methyltransferase activity"/>
    <property type="evidence" value="ECO:0007669"/>
    <property type="project" value="InterPro"/>
</dbReference>
<dbReference type="InterPro" id="IPR029063">
    <property type="entry name" value="SAM-dependent_MTases_sf"/>
</dbReference>
<dbReference type="Gene3D" id="3.40.50.150">
    <property type="entry name" value="Vaccinia Virus protein VP39"/>
    <property type="match status" value="1"/>
</dbReference>
<sequence length="160" mass="18137">MDNEMDNENLIKVDLCCGASKPEGFIGVDHFPGDKVDIVANLNERFPFDDNSVEVVRAHDAIEHLPDRIHTMNEIWRICKPNATVDILVPSTDGRGAFQDPTHVSYWNINSFLYYSVDHPPLYELCQRYGFLGGFKIQQIYNLGGFDNIVHVQAILTAVK</sequence>
<proteinExistence type="predicted"/>
<dbReference type="SUPFAM" id="SSF53335">
    <property type="entry name" value="S-adenosyl-L-methionine-dependent methyltransferases"/>
    <property type="match status" value="1"/>
</dbReference>
<feature type="domain" description="Methyltransferase type 11" evidence="1">
    <location>
        <begin position="36"/>
        <end position="83"/>
    </location>
</feature>
<evidence type="ECO:0000259" key="1">
    <source>
        <dbReference type="Pfam" id="PF08241"/>
    </source>
</evidence>
<dbReference type="EMBL" id="BGZO01000068">
    <property type="protein sequence ID" value="GBR76940.1"/>
    <property type="molecule type" value="Genomic_DNA"/>
</dbReference>
<dbReference type="AlphaFoldDB" id="A0A388TJB3"/>
<accession>A0A388TJB3</accession>
<organism evidence="2 3">
    <name type="scientific">Candidatus Termititenax persephonae</name>
    <dbReference type="NCBI Taxonomy" id="2218525"/>
    <lineage>
        <taxon>Bacteria</taxon>
        <taxon>Bacillati</taxon>
        <taxon>Candidatus Margulisiibacteriota</taxon>
        <taxon>Candidatus Termititenacia</taxon>
        <taxon>Candidatus Termititenacales</taxon>
        <taxon>Candidatus Termititenacaceae</taxon>
        <taxon>Candidatus Termititenax</taxon>
    </lineage>
</organism>
<evidence type="ECO:0000313" key="2">
    <source>
        <dbReference type="EMBL" id="GBR76940.1"/>
    </source>
</evidence>
<reference evidence="2 3" key="1">
    <citation type="journal article" date="2019" name="ISME J.">
        <title>Genome analyses of uncultured TG2/ZB3 bacteria in 'Margulisbacteria' specifically attached to ectosymbiotic spirochetes of protists in the termite gut.</title>
        <authorList>
            <person name="Utami Y.D."/>
            <person name="Kuwahara H."/>
            <person name="Igai K."/>
            <person name="Murakami T."/>
            <person name="Sugaya K."/>
            <person name="Morikawa T."/>
            <person name="Nagura Y."/>
            <person name="Yuki M."/>
            <person name="Deevong P."/>
            <person name="Inoue T."/>
            <person name="Kihara K."/>
            <person name="Lo N."/>
            <person name="Yamada A."/>
            <person name="Ohkuma M."/>
            <person name="Hongoh Y."/>
        </authorList>
    </citation>
    <scope>NUCLEOTIDE SEQUENCE [LARGE SCALE GENOMIC DNA]</scope>
    <source>
        <strain evidence="2">NkOx7-02</strain>
    </source>
</reference>
<dbReference type="Pfam" id="PF08241">
    <property type="entry name" value="Methyltransf_11"/>
    <property type="match status" value="1"/>
</dbReference>
<evidence type="ECO:0000313" key="3">
    <source>
        <dbReference type="Proteomes" id="UP000275925"/>
    </source>
</evidence>
<name>A0A388TJB3_9BACT</name>